<comment type="caution">
    <text evidence="6">The sequence shown here is derived from an EMBL/GenBank/DDBJ whole genome shotgun (WGS) entry which is preliminary data.</text>
</comment>
<dbReference type="PROSITE" id="PS50932">
    <property type="entry name" value="HTH_LACI_2"/>
    <property type="match status" value="1"/>
</dbReference>
<dbReference type="GO" id="GO:0003700">
    <property type="term" value="F:DNA-binding transcription factor activity"/>
    <property type="evidence" value="ECO:0007669"/>
    <property type="project" value="TreeGrafter"/>
</dbReference>
<dbReference type="PANTHER" id="PTHR30146:SF148">
    <property type="entry name" value="HTH-TYPE TRANSCRIPTIONAL REPRESSOR PURR-RELATED"/>
    <property type="match status" value="1"/>
</dbReference>
<evidence type="ECO:0000256" key="1">
    <source>
        <dbReference type="ARBA" id="ARBA00022491"/>
    </source>
</evidence>
<reference evidence="6 7" key="1">
    <citation type="submission" date="2018-10" db="EMBL/GenBank/DDBJ databases">
        <title>Histidinibacterium lentulum gen. nov., sp. nov., a marine bacterium from the culture broth of Picochlorum sp. 122.</title>
        <authorList>
            <person name="Wang G."/>
        </authorList>
    </citation>
    <scope>NUCLEOTIDE SEQUENCE [LARGE SCALE GENOMIC DNA]</scope>
    <source>
        <strain evidence="6 7">B17</strain>
    </source>
</reference>
<keyword evidence="1" id="KW-0678">Repressor</keyword>
<keyword evidence="3" id="KW-0238">DNA-binding</keyword>
<proteinExistence type="predicted"/>
<evidence type="ECO:0000256" key="2">
    <source>
        <dbReference type="ARBA" id="ARBA00023015"/>
    </source>
</evidence>
<dbReference type="AlphaFoldDB" id="A0A3N2R7T3"/>
<dbReference type="Gene3D" id="3.40.50.2300">
    <property type="match status" value="2"/>
</dbReference>
<protein>
    <submittedName>
        <fullName evidence="6">LacI family transcriptional regulator</fullName>
    </submittedName>
</protein>
<dbReference type="InterPro" id="IPR028082">
    <property type="entry name" value="Peripla_BP_I"/>
</dbReference>
<sequence length="363" mass="38162">MSTIYDVARAAGVSPKTVSRVLNGDAAVREPTRETVRKAIAELGYVPSSAARAMRSNRSGLVGLITGAISEGLQESGPAGLPEIVIVRGVQKALADAGLTVLIADTGGRQDAAPGLMRTFAEHRVEGVLFVSSYHQVVERPPAPGLPVVLVNCHDGGASPAILPDEAALQRAVTERVIASGHRRIAYLTLARGMAATPLRVEGYRAALAQAGLAADPELILEADVLADDSDRELAALSAALDRVLALPRPPTVLLCGNDRMAIRLYSMLRDRGLSVPGDISVAGFDNYRLIAETLDPALSSVELPYARMGEEAARLLVSMTRGSDASPPPDPILVGGEVYWRDSVADLSANPENSPSSGRTIR</sequence>
<feature type="domain" description="HTH lacI-type" evidence="5">
    <location>
        <begin position="2"/>
        <end position="56"/>
    </location>
</feature>
<evidence type="ECO:0000256" key="3">
    <source>
        <dbReference type="ARBA" id="ARBA00023125"/>
    </source>
</evidence>
<name>A0A3N2R7T3_9RHOB</name>
<gene>
    <name evidence="6" type="ORF">EAT49_03510</name>
</gene>
<dbReference type="Gene3D" id="1.10.260.40">
    <property type="entry name" value="lambda repressor-like DNA-binding domains"/>
    <property type="match status" value="1"/>
</dbReference>
<dbReference type="InterPro" id="IPR000843">
    <property type="entry name" value="HTH_LacI"/>
</dbReference>
<dbReference type="InterPro" id="IPR046335">
    <property type="entry name" value="LacI/GalR-like_sensor"/>
</dbReference>
<accession>A0A3N2R7T3</accession>
<evidence type="ECO:0000313" key="7">
    <source>
        <dbReference type="Proteomes" id="UP000268016"/>
    </source>
</evidence>
<keyword evidence="4" id="KW-0804">Transcription</keyword>
<dbReference type="PANTHER" id="PTHR30146">
    <property type="entry name" value="LACI-RELATED TRANSCRIPTIONAL REPRESSOR"/>
    <property type="match status" value="1"/>
</dbReference>
<dbReference type="EMBL" id="RDRB01000002">
    <property type="protein sequence ID" value="ROU03386.1"/>
    <property type="molecule type" value="Genomic_DNA"/>
</dbReference>
<dbReference type="PROSITE" id="PS00356">
    <property type="entry name" value="HTH_LACI_1"/>
    <property type="match status" value="1"/>
</dbReference>
<keyword evidence="7" id="KW-1185">Reference proteome</keyword>
<dbReference type="GO" id="GO:0000976">
    <property type="term" value="F:transcription cis-regulatory region binding"/>
    <property type="evidence" value="ECO:0007669"/>
    <property type="project" value="TreeGrafter"/>
</dbReference>
<dbReference type="Pfam" id="PF00356">
    <property type="entry name" value="LacI"/>
    <property type="match status" value="1"/>
</dbReference>
<dbReference type="SUPFAM" id="SSF53822">
    <property type="entry name" value="Periplasmic binding protein-like I"/>
    <property type="match status" value="1"/>
</dbReference>
<dbReference type="RefSeq" id="WP_123641345.1">
    <property type="nucleotide sequence ID" value="NZ_ML119082.1"/>
</dbReference>
<evidence type="ECO:0000256" key="4">
    <source>
        <dbReference type="ARBA" id="ARBA00023163"/>
    </source>
</evidence>
<dbReference type="InterPro" id="IPR010982">
    <property type="entry name" value="Lambda_DNA-bd_dom_sf"/>
</dbReference>
<dbReference type="SUPFAM" id="SSF47413">
    <property type="entry name" value="lambda repressor-like DNA-binding domains"/>
    <property type="match status" value="1"/>
</dbReference>
<dbReference type="OrthoDB" id="60111at2"/>
<organism evidence="6 7">
    <name type="scientific">Histidinibacterium lentulum</name>
    <dbReference type="NCBI Taxonomy" id="2480588"/>
    <lineage>
        <taxon>Bacteria</taxon>
        <taxon>Pseudomonadati</taxon>
        <taxon>Pseudomonadota</taxon>
        <taxon>Alphaproteobacteria</taxon>
        <taxon>Rhodobacterales</taxon>
        <taxon>Paracoccaceae</taxon>
        <taxon>Histidinibacterium</taxon>
    </lineage>
</organism>
<dbReference type="CDD" id="cd01392">
    <property type="entry name" value="HTH_LacI"/>
    <property type="match status" value="1"/>
</dbReference>
<dbReference type="SMART" id="SM00354">
    <property type="entry name" value="HTH_LACI"/>
    <property type="match status" value="1"/>
</dbReference>
<dbReference type="Pfam" id="PF13377">
    <property type="entry name" value="Peripla_BP_3"/>
    <property type="match status" value="1"/>
</dbReference>
<evidence type="ECO:0000313" key="6">
    <source>
        <dbReference type="EMBL" id="ROU03386.1"/>
    </source>
</evidence>
<dbReference type="CDD" id="cd06288">
    <property type="entry name" value="PBP1_sucrose_transcription_regulator"/>
    <property type="match status" value="1"/>
</dbReference>
<dbReference type="PRINTS" id="PR00036">
    <property type="entry name" value="HTHLACI"/>
</dbReference>
<evidence type="ECO:0000259" key="5">
    <source>
        <dbReference type="PROSITE" id="PS50932"/>
    </source>
</evidence>
<dbReference type="Proteomes" id="UP000268016">
    <property type="component" value="Unassembled WGS sequence"/>
</dbReference>
<keyword evidence="2" id="KW-0805">Transcription regulation</keyword>